<comment type="caution">
    <text evidence="2">The sequence shown here is derived from an EMBL/GenBank/DDBJ whole genome shotgun (WGS) entry which is preliminary data.</text>
</comment>
<evidence type="ECO:0000313" key="2">
    <source>
        <dbReference type="EMBL" id="CAI9962294.1"/>
    </source>
</evidence>
<dbReference type="EMBL" id="CATOUU010000952">
    <property type="protein sequence ID" value="CAI9962294.1"/>
    <property type="molecule type" value="Genomic_DNA"/>
</dbReference>
<protein>
    <submittedName>
        <fullName evidence="3">Hypothetical_protein</fullName>
    </submittedName>
</protein>
<name>A0AA86QMD8_9EUKA</name>
<gene>
    <name evidence="3" type="ORF">HINF_LOCUS4023</name>
    <name evidence="2" type="ORF">HINF_LOCUS49939</name>
</gene>
<keyword evidence="1" id="KW-0175">Coiled coil</keyword>
<organism evidence="2">
    <name type="scientific">Hexamita inflata</name>
    <dbReference type="NCBI Taxonomy" id="28002"/>
    <lineage>
        <taxon>Eukaryota</taxon>
        <taxon>Metamonada</taxon>
        <taxon>Diplomonadida</taxon>
        <taxon>Hexamitidae</taxon>
        <taxon>Hexamitinae</taxon>
        <taxon>Hexamita</taxon>
    </lineage>
</organism>
<evidence type="ECO:0000313" key="4">
    <source>
        <dbReference type="Proteomes" id="UP001642409"/>
    </source>
</evidence>
<dbReference type="AlphaFoldDB" id="A0AA86QMD8"/>
<evidence type="ECO:0000313" key="3">
    <source>
        <dbReference type="EMBL" id="CAL5976852.1"/>
    </source>
</evidence>
<dbReference type="Proteomes" id="UP001642409">
    <property type="component" value="Unassembled WGS sequence"/>
</dbReference>
<reference evidence="2" key="1">
    <citation type="submission" date="2023-06" db="EMBL/GenBank/DDBJ databases">
        <authorList>
            <person name="Kurt Z."/>
        </authorList>
    </citation>
    <scope>NUCLEOTIDE SEQUENCE</scope>
</reference>
<sequence>MSKVCSRHTPKQIFEASIQRILQISITKGGLNTISESEQEKVDVDFSIECYEAEPVRIRYSSYETLKTMLIQQEKELYDISCMVEYLKFCQSKYEKLIRSMDKKQRKMNSQINNVKSQ</sequence>
<dbReference type="EMBL" id="CAXDID020000007">
    <property type="protein sequence ID" value="CAL5976852.1"/>
    <property type="molecule type" value="Genomic_DNA"/>
</dbReference>
<feature type="coiled-coil region" evidence="1">
    <location>
        <begin position="87"/>
        <end position="114"/>
    </location>
</feature>
<accession>A0AA86QMD8</accession>
<reference evidence="3 4" key="2">
    <citation type="submission" date="2024-07" db="EMBL/GenBank/DDBJ databases">
        <authorList>
            <person name="Akdeniz Z."/>
        </authorList>
    </citation>
    <scope>NUCLEOTIDE SEQUENCE [LARGE SCALE GENOMIC DNA]</scope>
</reference>
<proteinExistence type="predicted"/>
<evidence type="ECO:0000256" key="1">
    <source>
        <dbReference type="SAM" id="Coils"/>
    </source>
</evidence>
<keyword evidence="4" id="KW-1185">Reference proteome</keyword>